<name>A0AAV3UJK6_9EURY</name>
<evidence type="ECO:0000259" key="1">
    <source>
        <dbReference type="Pfam" id="PF18545"/>
    </source>
</evidence>
<evidence type="ECO:0000313" key="3">
    <source>
        <dbReference type="Proteomes" id="UP001501729"/>
    </source>
</evidence>
<feature type="domain" description="Halobacterial output" evidence="1">
    <location>
        <begin position="18"/>
        <end position="89"/>
    </location>
</feature>
<dbReference type="GeneID" id="68616817"/>
<gene>
    <name evidence="2" type="ORF">GCM10025751_31320</name>
</gene>
<dbReference type="EMBL" id="BAABKX010000013">
    <property type="protein sequence ID" value="GAA5053717.1"/>
    <property type="molecule type" value="Genomic_DNA"/>
</dbReference>
<evidence type="ECO:0000313" key="2">
    <source>
        <dbReference type="EMBL" id="GAA5053717.1"/>
    </source>
</evidence>
<proteinExistence type="predicted"/>
<dbReference type="InterPro" id="IPR040624">
    <property type="entry name" value="HalOD1"/>
</dbReference>
<dbReference type="Proteomes" id="UP001501729">
    <property type="component" value="Unassembled WGS sequence"/>
</dbReference>
<organism evidence="2 3">
    <name type="scientific">Haladaptatus pallidirubidus</name>
    <dbReference type="NCBI Taxonomy" id="1008152"/>
    <lineage>
        <taxon>Archaea</taxon>
        <taxon>Methanobacteriati</taxon>
        <taxon>Methanobacteriota</taxon>
        <taxon>Stenosarchaea group</taxon>
        <taxon>Halobacteria</taxon>
        <taxon>Halobacteriales</taxon>
        <taxon>Haladaptataceae</taxon>
        <taxon>Haladaptatus</taxon>
    </lineage>
</organism>
<accession>A0AAV3UJK6</accession>
<comment type="caution">
    <text evidence="2">The sequence shown here is derived from an EMBL/GenBank/DDBJ whole genome shotgun (WGS) entry which is preliminary data.</text>
</comment>
<dbReference type="RefSeq" id="WP_227778503.1">
    <property type="nucleotide sequence ID" value="NZ_BAABKX010000013.1"/>
</dbReference>
<keyword evidence="3" id="KW-1185">Reference proteome</keyword>
<dbReference type="AlphaFoldDB" id="A0AAV3UJK6"/>
<sequence length="92" mass="9928">MDSTDVRNGSTIGGTSGTLTEQIVATIAETDKRSVDELKPLYEVIDPDALNALFGPHADGSSRTVGEISFEYAGYWVTVSSNYVIEIEPKDD</sequence>
<dbReference type="Pfam" id="PF18545">
    <property type="entry name" value="HalOD1"/>
    <property type="match status" value="1"/>
</dbReference>
<protein>
    <recommendedName>
        <fullName evidence="1">Halobacterial output domain-containing protein</fullName>
    </recommendedName>
</protein>
<reference evidence="2 3" key="1">
    <citation type="journal article" date="2019" name="Int. J. Syst. Evol. Microbiol.">
        <title>The Global Catalogue of Microorganisms (GCM) 10K type strain sequencing project: providing services to taxonomists for standard genome sequencing and annotation.</title>
        <authorList>
            <consortium name="The Broad Institute Genomics Platform"/>
            <consortium name="The Broad Institute Genome Sequencing Center for Infectious Disease"/>
            <person name="Wu L."/>
            <person name="Ma J."/>
        </authorList>
    </citation>
    <scope>NUCLEOTIDE SEQUENCE [LARGE SCALE GENOMIC DNA]</scope>
    <source>
        <strain evidence="2 3">JCM 17504</strain>
    </source>
</reference>